<dbReference type="Pfam" id="PF00668">
    <property type="entry name" value="Condensation"/>
    <property type="match status" value="1"/>
</dbReference>
<dbReference type="Pfam" id="PF13193">
    <property type="entry name" value="AMP-binding_C"/>
    <property type="match status" value="1"/>
</dbReference>
<dbReference type="SUPFAM" id="SSF47336">
    <property type="entry name" value="ACP-like"/>
    <property type="match status" value="1"/>
</dbReference>
<dbReference type="InterPro" id="IPR001242">
    <property type="entry name" value="Condensation_dom"/>
</dbReference>
<dbReference type="InterPro" id="IPR006162">
    <property type="entry name" value="Ppantetheine_attach_site"/>
</dbReference>
<organism evidence="5 6">
    <name type="scientific">Micromonospora orduensis</name>
    <dbReference type="NCBI Taxonomy" id="1420891"/>
    <lineage>
        <taxon>Bacteria</taxon>
        <taxon>Bacillati</taxon>
        <taxon>Actinomycetota</taxon>
        <taxon>Actinomycetes</taxon>
        <taxon>Micromonosporales</taxon>
        <taxon>Micromonosporaceae</taxon>
        <taxon>Micromonospora</taxon>
    </lineage>
</organism>
<dbReference type="Pfam" id="PF00975">
    <property type="entry name" value="Thioesterase"/>
    <property type="match status" value="1"/>
</dbReference>
<dbReference type="InterPro" id="IPR020806">
    <property type="entry name" value="PKS_PP-bd"/>
</dbReference>
<evidence type="ECO:0000256" key="2">
    <source>
        <dbReference type="ARBA" id="ARBA00022450"/>
    </source>
</evidence>
<dbReference type="GO" id="GO:0072330">
    <property type="term" value="P:monocarboxylic acid biosynthetic process"/>
    <property type="evidence" value="ECO:0007669"/>
    <property type="project" value="UniProtKB-ARBA"/>
</dbReference>
<dbReference type="NCBIfam" id="TIGR01733">
    <property type="entry name" value="AA-adenyl-dom"/>
    <property type="match status" value="1"/>
</dbReference>
<proteinExistence type="predicted"/>
<dbReference type="InterPro" id="IPR029058">
    <property type="entry name" value="AB_hydrolase_fold"/>
</dbReference>
<dbReference type="Gene3D" id="3.40.50.980">
    <property type="match status" value="2"/>
</dbReference>
<evidence type="ECO:0000259" key="4">
    <source>
        <dbReference type="PROSITE" id="PS50075"/>
    </source>
</evidence>
<accession>A0A5C4QQW1</accession>
<evidence type="ECO:0000313" key="6">
    <source>
        <dbReference type="Proteomes" id="UP000306145"/>
    </source>
</evidence>
<dbReference type="InterPro" id="IPR036736">
    <property type="entry name" value="ACP-like_sf"/>
</dbReference>
<dbReference type="Gene3D" id="3.30.559.30">
    <property type="entry name" value="Nonribosomal peptide synthetase, condensation domain"/>
    <property type="match status" value="1"/>
</dbReference>
<dbReference type="CDD" id="cd12117">
    <property type="entry name" value="A_NRPS_Srf_like"/>
    <property type="match status" value="1"/>
</dbReference>
<dbReference type="PROSITE" id="PS50075">
    <property type="entry name" value="CARRIER"/>
    <property type="match status" value="1"/>
</dbReference>
<dbReference type="PROSITE" id="PS00012">
    <property type="entry name" value="PHOSPHOPANTETHEINE"/>
    <property type="match status" value="1"/>
</dbReference>
<evidence type="ECO:0000256" key="3">
    <source>
        <dbReference type="ARBA" id="ARBA00022553"/>
    </source>
</evidence>
<dbReference type="Gene3D" id="3.30.300.30">
    <property type="match status" value="1"/>
</dbReference>
<dbReference type="SMART" id="SM00823">
    <property type="entry name" value="PKS_PP"/>
    <property type="match status" value="1"/>
</dbReference>
<dbReference type="SUPFAM" id="SSF53474">
    <property type="entry name" value="alpha/beta-Hydrolases"/>
    <property type="match status" value="1"/>
</dbReference>
<dbReference type="EMBL" id="VDFY01000162">
    <property type="protein sequence ID" value="TNH28046.1"/>
    <property type="molecule type" value="Genomic_DNA"/>
</dbReference>
<comment type="cofactor">
    <cofactor evidence="1">
        <name>pantetheine 4'-phosphate</name>
        <dbReference type="ChEBI" id="CHEBI:47942"/>
    </cofactor>
</comment>
<reference evidence="5 6" key="1">
    <citation type="submission" date="2019-06" db="EMBL/GenBank/DDBJ databases">
        <title>Micromonospora ordensis sp. nov., isolated from deep marine sediment.</title>
        <authorList>
            <person name="Veyisoglu A."/>
            <person name="Carro L."/>
            <person name="Klenk H.-P."/>
            <person name="Sahin N."/>
        </authorList>
    </citation>
    <scope>NUCLEOTIDE SEQUENCE [LARGE SCALE GENOMIC DNA]</scope>
    <source>
        <strain evidence="5 6">S2509</strain>
    </source>
</reference>
<dbReference type="GO" id="GO:0043041">
    <property type="term" value="P:amino acid activation for nonribosomal peptide biosynthetic process"/>
    <property type="evidence" value="ECO:0007669"/>
    <property type="project" value="TreeGrafter"/>
</dbReference>
<dbReference type="PROSITE" id="PS00455">
    <property type="entry name" value="AMP_BINDING"/>
    <property type="match status" value="1"/>
</dbReference>
<dbReference type="InterPro" id="IPR001031">
    <property type="entry name" value="Thioesterase"/>
</dbReference>
<dbReference type="PANTHER" id="PTHR45527:SF1">
    <property type="entry name" value="FATTY ACID SYNTHASE"/>
    <property type="match status" value="1"/>
</dbReference>
<dbReference type="Pfam" id="PF00550">
    <property type="entry name" value="PP-binding"/>
    <property type="match status" value="1"/>
</dbReference>
<dbReference type="FunFam" id="1.10.1200.10:FF:000016">
    <property type="entry name" value="Non-ribosomal peptide synthase"/>
    <property type="match status" value="1"/>
</dbReference>
<name>A0A5C4QQW1_9ACTN</name>
<keyword evidence="6" id="KW-1185">Reference proteome</keyword>
<dbReference type="GO" id="GO:0031177">
    <property type="term" value="F:phosphopantetheine binding"/>
    <property type="evidence" value="ECO:0007669"/>
    <property type="project" value="InterPro"/>
</dbReference>
<dbReference type="InterPro" id="IPR000873">
    <property type="entry name" value="AMP-dep_synth/lig_dom"/>
</dbReference>
<dbReference type="InterPro" id="IPR009081">
    <property type="entry name" value="PP-bd_ACP"/>
</dbReference>
<dbReference type="PANTHER" id="PTHR45527">
    <property type="entry name" value="NONRIBOSOMAL PEPTIDE SYNTHETASE"/>
    <property type="match status" value="1"/>
</dbReference>
<dbReference type="InterPro" id="IPR020845">
    <property type="entry name" value="AMP-binding_CS"/>
</dbReference>
<dbReference type="InterPro" id="IPR023213">
    <property type="entry name" value="CAT-like_dom_sf"/>
</dbReference>
<dbReference type="Gene3D" id="3.30.559.10">
    <property type="entry name" value="Chloramphenicol acetyltransferase-like domain"/>
    <property type="match status" value="1"/>
</dbReference>
<dbReference type="OrthoDB" id="3671989at2"/>
<dbReference type="InterPro" id="IPR010071">
    <property type="entry name" value="AA_adenyl_dom"/>
</dbReference>
<dbReference type="SUPFAM" id="SSF52777">
    <property type="entry name" value="CoA-dependent acyltransferases"/>
    <property type="match status" value="2"/>
</dbReference>
<feature type="domain" description="Carrier" evidence="4">
    <location>
        <begin position="954"/>
        <end position="1029"/>
    </location>
</feature>
<keyword evidence="2" id="KW-0596">Phosphopantetheine</keyword>
<dbReference type="Pfam" id="PF00501">
    <property type="entry name" value="AMP-binding"/>
    <property type="match status" value="1"/>
</dbReference>
<sequence length="1303" mass="139183">MSGGALADLLPLTPAQEGLLYHALVDDSGLDVYLVQVRFRIDGPVDPQRLRGAMAALLVRHPNLRACFRHKGLARPVQVVPREVSVPWTEVDLAGRDPAEAQEELRRLLATDRVRRFEMTRPPLLRCALVRFGAERAELIVTLHHILVDGWSMPILARDLVALYAGRSAELPPAPPFREYLAWLRGLDGEAAAGAWRAALAGLGRPTLVAPGPVTRTPVQPATVECGLSAALVAAVRRRAGGAGLTVNTIVQVAWALVLARMTGTDDVVFGAVVSGRPPELSGVETMVGLLINTVPVRVRLRPGERVGDLLARVHDEQLALTPHHHVRLAETQRLAGVGELFDTMLAFENFPRGATDPDEAAGPRLVEVWDATHYPLTVTLVAADGLWLRLGYRPDCFGAVEADLVARRLVRALDLLAGDPDARVDGVDVLPATERRDLLSVWNATARQVPGRSVPERFAAQVASTPDAVAVESADDVLSYRELAARADALAGRLAAAGVGPEFPVGLLLGRSTELVVGQLAVLVAGGHYVPLDPAQPRSRLVRLMRDAGVRIVLADRMPDWIPDDLHVVTPGSTDGGAIAAGPAAVTSHPDRAAYVMYTSGSTGTPKGVVATHRNLLALAADRCFADGAHARVLLHSPHTFDAASYELWVPLLTGGTVVVAPPGPLEPDALKRILTDSRITALWLTAELFRTVAQLAPDVLAGLAEVWTGGDVVEPDAVRRVQRAAPRLRVVNGYGPTETTTFATRHPIRRPPAAGPVPIGRPLDNTRAYVLDARLRPVPVGVVGELYLAGAGLARGYLGQPARTAERFVASPYTPERGARMYRTGDLARWNTDGELEFVGRSDDQVKVRGFRIEPAEVEAVLRSGPGVRRAVVAATAGPDGGRQLVAYLVLDGDGDGDLATVRGYAAQRLPAHLLPTGYQRIDEVPLTRHGKLDRAALPQQVQRVASSTATTPASARETTLCELFATVLGVPAVGPDDNFFLAGGHSLLAMRLVAAIEDALGSRLPIGALFDAPTPRTLAGRLDAARGDLGLAPLLALRGDGDRTPLFCLHPAMGLGWSYTALLPHLPGRQVYALQSTVLGGHTPPPVSIEQMAREYLPRIRAAQPTGPYLLLGRSFGGLLAYELAGQLRRAGQRVGLVAVLDAVPVTALTDGVPEPPDDDLLEQEMLRILLQAGPPELLDQPGPLRRAEVFAALRTSDGPLRGATERRLAALVELGGHHLRLTRSYLPSRYDGEVLLFSATAEPGGLTSEAKAAAWRRTAGQVRVRDLDCAHRDVLRAGPVAEIAATIDPFLRRADNAAR</sequence>
<dbReference type="RefSeq" id="WP_139585278.1">
    <property type="nucleotide sequence ID" value="NZ_VDFY01000162.1"/>
</dbReference>
<dbReference type="GO" id="GO:0044550">
    <property type="term" value="P:secondary metabolite biosynthetic process"/>
    <property type="evidence" value="ECO:0007669"/>
    <property type="project" value="TreeGrafter"/>
</dbReference>
<dbReference type="Proteomes" id="UP000306145">
    <property type="component" value="Unassembled WGS sequence"/>
</dbReference>
<dbReference type="Gene3D" id="2.30.38.10">
    <property type="entry name" value="Luciferase, Domain 3"/>
    <property type="match status" value="1"/>
</dbReference>
<dbReference type="GO" id="GO:0008610">
    <property type="term" value="P:lipid biosynthetic process"/>
    <property type="evidence" value="ECO:0007669"/>
    <property type="project" value="UniProtKB-ARBA"/>
</dbReference>
<evidence type="ECO:0000313" key="5">
    <source>
        <dbReference type="EMBL" id="TNH28046.1"/>
    </source>
</evidence>
<protein>
    <submittedName>
        <fullName evidence="5">Amino acid adenylation domain-containing protein</fullName>
    </submittedName>
</protein>
<gene>
    <name evidence="5" type="ORF">FHG89_16525</name>
</gene>
<dbReference type="FunFam" id="3.40.50.12780:FF:000012">
    <property type="entry name" value="Non-ribosomal peptide synthetase"/>
    <property type="match status" value="1"/>
</dbReference>
<dbReference type="InterPro" id="IPR045851">
    <property type="entry name" value="AMP-bd_C_sf"/>
</dbReference>
<dbReference type="SUPFAM" id="SSF56801">
    <property type="entry name" value="Acetyl-CoA synthetase-like"/>
    <property type="match status" value="1"/>
</dbReference>
<dbReference type="CDD" id="cd19543">
    <property type="entry name" value="DCL_NRPS"/>
    <property type="match status" value="1"/>
</dbReference>
<dbReference type="GO" id="GO:0005737">
    <property type="term" value="C:cytoplasm"/>
    <property type="evidence" value="ECO:0007669"/>
    <property type="project" value="TreeGrafter"/>
</dbReference>
<dbReference type="InterPro" id="IPR025110">
    <property type="entry name" value="AMP-bd_C"/>
</dbReference>
<evidence type="ECO:0000256" key="1">
    <source>
        <dbReference type="ARBA" id="ARBA00001957"/>
    </source>
</evidence>
<comment type="caution">
    <text evidence="5">The sequence shown here is derived from an EMBL/GenBank/DDBJ whole genome shotgun (WGS) entry which is preliminary data.</text>
</comment>
<dbReference type="Gene3D" id="3.40.50.1820">
    <property type="entry name" value="alpha/beta hydrolase"/>
    <property type="match status" value="1"/>
</dbReference>
<dbReference type="GO" id="GO:0003824">
    <property type="term" value="F:catalytic activity"/>
    <property type="evidence" value="ECO:0007669"/>
    <property type="project" value="InterPro"/>
</dbReference>
<keyword evidence="3" id="KW-0597">Phosphoprotein</keyword>
<dbReference type="FunFam" id="2.30.38.10:FF:000001">
    <property type="entry name" value="Non-ribosomal peptide synthetase PvdI"/>
    <property type="match status" value="1"/>
</dbReference>